<evidence type="ECO:0000259" key="1">
    <source>
        <dbReference type="SMART" id="SM00530"/>
    </source>
</evidence>
<dbReference type="RefSeq" id="WP_167033887.1">
    <property type="nucleotide sequence ID" value="NZ_CP050177.1"/>
</dbReference>
<dbReference type="SMART" id="SM00530">
    <property type="entry name" value="HTH_XRE"/>
    <property type="match status" value="1"/>
</dbReference>
<name>A0A6G9H4D8_9ACTN</name>
<evidence type="ECO:0000313" key="3">
    <source>
        <dbReference type="Proteomes" id="UP000501179"/>
    </source>
</evidence>
<dbReference type="GO" id="GO:0003677">
    <property type="term" value="F:DNA binding"/>
    <property type="evidence" value="ECO:0007669"/>
    <property type="project" value="InterPro"/>
</dbReference>
<dbReference type="Pfam" id="PF13560">
    <property type="entry name" value="HTH_31"/>
    <property type="match status" value="1"/>
</dbReference>
<dbReference type="InterPro" id="IPR043917">
    <property type="entry name" value="DUF5753"/>
</dbReference>
<dbReference type="SUPFAM" id="SSF47413">
    <property type="entry name" value="lambda repressor-like DNA-binding domains"/>
    <property type="match status" value="1"/>
</dbReference>
<dbReference type="Gene3D" id="1.10.260.40">
    <property type="entry name" value="lambda repressor-like DNA-binding domains"/>
    <property type="match status" value="1"/>
</dbReference>
<feature type="domain" description="HTH cro/C1-type" evidence="1">
    <location>
        <begin position="21"/>
        <end position="76"/>
    </location>
</feature>
<dbReference type="KEGG" id="slia:HA039_26600"/>
<gene>
    <name evidence="2" type="ORF">HA039_26600</name>
</gene>
<sequence length="276" mass="30521">MAPRPRELTPDRSARHLFGSEMRRHRELAGMSLESLATVVRYAKSSLARYETADAMIPPDLPGRLDAAFGTDGLFEKLYGLAKYEIHPDKYRRRMELEARARVIDQYAGQLVPGLVQTEDYARALFRVTNPRANSEAIEEKVAARMGRQALLAATPGPDLSVILDEAVVRRPVGGSAVMRSQLARLCALVDTPTTTVQLLPFGHGEHALLGGGTLTLMTLDDKSSVVYEEGLTSGTLVEEPEAVRTRRRDYDLMRAYALSPRDTAARIRSAMEELP</sequence>
<dbReference type="Proteomes" id="UP000501179">
    <property type="component" value="Chromosome"/>
</dbReference>
<dbReference type="InterPro" id="IPR001387">
    <property type="entry name" value="Cro/C1-type_HTH"/>
</dbReference>
<evidence type="ECO:0000313" key="2">
    <source>
        <dbReference type="EMBL" id="QIQ05385.1"/>
    </source>
</evidence>
<reference evidence="2 3" key="1">
    <citation type="submission" date="2020-03" db="EMBL/GenBank/DDBJ databases">
        <title>A novel species.</title>
        <authorList>
            <person name="Gao J."/>
        </authorList>
    </citation>
    <scope>NUCLEOTIDE SEQUENCE [LARGE SCALE GENOMIC DNA]</scope>
    <source>
        <strain evidence="2 3">QMT-12</strain>
    </source>
</reference>
<protein>
    <submittedName>
        <fullName evidence="2">Helix-turn-helix domain-containing protein</fullName>
    </submittedName>
</protein>
<keyword evidence="3" id="KW-1185">Reference proteome</keyword>
<accession>A0A6G9H4D8</accession>
<proteinExistence type="predicted"/>
<dbReference type="CDD" id="cd00093">
    <property type="entry name" value="HTH_XRE"/>
    <property type="match status" value="1"/>
</dbReference>
<dbReference type="EMBL" id="CP050177">
    <property type="protein sequence ID" value="QIQ05385.1"/>
    <property type="molecule type" value="Genomic_DNA"/>
</dbReference>
<organism evidence="2 3">
    <name type="scientific">Streptomyces liangshanensis</name>
    <dbReference type="NCBI Taxonomy" id="2717324"/>
    <lineage>
        <taxon>Bacteria</taxon>
        <taxon>Bacillati</taxon>
        <taxon>Actinomycetota</taxon>
        <taxon>Actinomycetes</taxon>
        <taxon>Kitasatosporales</taxon>
        <taxon>Streptomycetaceae</taxon>
        <taxon>Streptomyces</taxon>
    </lineage>
</organism>
<dbReference type="InterPro" id="IPR010982">
    <property type="entry name" value="Lambda_DNA-bd_dom_sf"/>
</dbReference>
<dbReference type="AlphaFoldDB" id="A0A6G9H4D8"/>
<dbReference type="Pfam" id="PF19054">
    <property type="entry name" value="DUF5753"/>
    <property type="match status" value="1"/>
</dbReference>